<sequence>MWLSRFKFSRKASTPLPLTPTVSPEIGVHPSFASEDEWPLGLDPEGAEDMLKAPKRGWRVEDDQVVVVVGNNVDDKAFNTEGTLPRFLPNLRRESRDCDWCCCNGGLR</sequence>
<reference evidence="1 2" key="1">
    <citation type="journal article" date="2019" name="G3 (Bethesda)">
        <title>Sequencing of a Wild Apple (Malus baccata) Genome Unravels the Differences Between Cultivated and Wild Apple Species Regarding Disease Resistance and Cold Tolerance.</title>
        <authorList>
            <person name="Chen X."/>
        </authorList>
    </citation>
    <scope>NUCLEOTIDE SEQUENCE [LARGE SCALE GENOMIC DNA]</scope>
    <source>
        <strain evidence="2">cv. Shandingzi</strain>
        <tissue evidence="1">Leaves</tissue>
    </source>
</reference>
<gene>
    <name evidence="1" type="ORF">C1H46_023120</name>
</gene>
<proteinExistence type="predicted"/>
<comment type="caution">
    <text evidence="1">The sequence shown here is derived from an EMBL/GenBank/DDBJ whole genome shotgun (WGS) entry which is preliminary data.</text>
</comment>
<dbReference type="EMBL" id="VIEB01000424">
    <property type="protein sequence ID" value="TQD91308.1"/>
    <property type="molecule type" value="Genomic_DNA"/>
</dbReference>
<dbReference type="AlphaFoldDB" id="A0A540LY01"/>
<keyword evidence="2" id="KW-1185">Reference proteome</keyword>
<evidence type="ECO:0000313" key="1">
    <source>
        <dbReference type="EMBL" id="TQD91308.1"/>
    </source>
</evidence>
<protein>
    <submittedName>
        <fullName evidence="1">Uncharacterized protein</fullName>
    </submittedName>
</protein>
<accession>A0A540LY01</accession>
<name>A0A540LY01_MALBA</name>
<organism evidence="1 2">
    <name type="scientific">Malus baccata</name>
    <name type="common">Siberian crab apple</name>
    <name type="synonym">Pyrus baccata</name>
    <dbReference type="NCBI Taxonomy" id="106549"/>
    <lineage>
        <taxon>Eukaryota</taxon>
        <taxon>Viridiplantae</taxon>
        <taxon>Streptophyta</taxon>
        <taxon>Embryophyta</taxon>
        <taxon>Tracheophyta</taxon>
        <taxon>Spermatophyta</taxon>
        <taxon>Magnoliopsida</taxon>
        <taxon>eudicotyledons</taxon>
        <taxon>Gunneridae</taxon>
        <taxon>Pentapetalae</taxon>
        <taxon>rosids</taxon>
        <taxon>fabids</taxon>
        <taxon>Rosales</taxon>
        <taxon>Rosaceae</taxon>
        <taxon>Amygdaloideae</taxon>
        <taxon>Maleae</taxon>
        <taxon>Malus</taxon>
    </lineage>
</organism>
<evidence type="ECO:0000313" key="2">
    <source>
        <dbReference type="Proteomes" id="UP000315295"/>
    </source>
</evidence>
<dbReference type="Proteomes" id="UP000315295">
    <property type="component" value="Unassembled WGS sequence"/>
</dbReference>